<keyword evidence="9" id="KW-1185">Reference proteome</keyword>
<feature type="region of interest" description="Disordered" evidence="6">
    <location>
        <begin position="234"/>
        <end position="262"/>
    </location>
</feature>
<dbReference type="EMBL" id="OW240916">
    <property type="protein sequence ID" value="CAH2296124.1"/>
    <property type="molecule type" value="Genomic_DNA"/>
</dbReference>
<keyword evidence="2" id="KW-0677">Repeat</keyword>
<evidence type="ECO:0000256" key="5">
    <source>
        <dbReference type="PROSITE-ProRule" id="PRU01371"/>
    </source>
</evidence>
<evidence type="ECO:0000259" key="7">
    <source>
        <dbReference type="PROSITE" id="PS52027"/>
    </source>
</evidence>
<reference evidence="8" key="1">
    <citation type="submission" date="2022-03" db="EMBL/GenBank/DDBJ databases">
        <authorList>
            <person name="Alioto T."/>
            <person name="Alioto T."/>
            <person name="Gomez Garrido J."/>
        </authorList>
    </citation>
    <scope>NUCLEOTIDE SEQUENCE</scope>
</reference>
<evidence type="ECO:0000256" key="1">
    <source>
        <dbReference type="ARBA" id="ARBA00022723"/>
    </source>
</evidence>
<dbReference type="AlphaFoldDB" id="A0AAD1SDE5"/>
<proteinExistence type="predicted"/>
<feature type="region of interest" description="Disordered" evidence="6">
    <location>
        <begin position="98"/>
        <end position="121"/>
    </location>
</feature>
<dbReference type="InterPro" id="IPR049899">
    <property type="entry name" value="Znf_C2HC_C3H"/>
</dbReference>
<dbReference type="Gene3D" id="3.30.160.60">
    <property type="entry name" value="Classic Zinc Finger"/>
    <property type="match status" value="6"/>
</dbReference>
<feature type="domain" description="C2HC/C3H-type" evidence="7">
    <location>
        <begin position="270"/>
        <end position="299"/>
    </location>
</feature>
<feature type="domain" description="C2HC/C3H-type" evidence="7">
    <location>
        <begin position="200"/>
        <end position="229"/>
    </location>
</feature>
<keyword evidence="1" id="KW-0479">Metal-binding</keyword>
<sequence>MYSMSKSECQSECVKLANAPSSFSFKRHPRTIRPETAILAKRSTSQNMSQGQQNRPVIPPRRLAFKVCYICGREFGSKSIAIHEPKCLEKWQTENENLPKHLRRPVPTKPQTSTDGADTDDNEAAWLSSQAQLLPCGNCGRTFLPERLIVHQKGCKPNSKNLGSLNSTASTTLTNSKMMTESTATSESYNAKSSHSSMPKTLICYICGREFGTKSLPIHEPKCLEKWKIENDKLPKGQRRPMPQKPQLETSRGRSQKEQNEAAWQSFKGQLLVCSNCGRSFASDRLEVHQRSCKTKATSSNIKNLSTNKQAQNKETLENTTDKTPVVKQPPTVVCYICGREFGTKSISIHEPQCLKKWHLENEKLPKNLQRPEPKKPEVRPIGAKGSYDVGALNEAAWQSAQSQLLQCGICGRTFLPDRLLVHQRSCKPKKPK</sequence>
<feature type="region of interest" description="Disordered" evidence="6">
    <location>
        <begin position="297"/>
        <end position="324"/>
    </location>
</feature>
<dbReference type="Pfam" id="PF13913">
    <property type="entry name" value="zf-C2HC_2"/>
    <property type="match status" value="6"/>
</dbReference>
<gene>
    <name evidence="8" type="ORF">PECUL_23A016078</name>
</gene>
<evidence type="ECO:0000256" key="3">
    <source>
        <dbReference type="ARBA" id="ARBA00022771"/>
    </source>
</evidence>
<keyword evidence="3 5" id="KW-0863">Zinc-finger</keyword>
<dbReference type="InterPro" id="IPR026319">
    <property type="entry name" value="ZC2HC1A/B-like"/>
</dbReference>
<feature type="domain" description="C2HC/C3H-type" evidence="7">
    <location>
        <begin position="132"/>
        <end position="161"/>
    </location>
</feature>
<organism evidence="8 9">
    <name type="scientific">Pelobates cultripes</name>
    <name type="common">Western spadefoot toad</name>
    <dbReference type="NCBI Taxonomy" id="61616"/>
    <lineage>
        <taxon>Eukaryota</taxon>
        <taxon>Metazoa</taxon>
        <taxon>Chordata</taxon>
        <taxon>Craniata</taxon>
        <taxon>Vertebrata</taxon>
        <taxon>Euteleostomi</taxon>
        <taxon>Amphibia</taxon>
        <taxon>Batrachia</taxon>
        <taxon>Anura</taxon>
        <taxon>Pelobatoidea</taxon>
        <taxon>Pelobatidae</taxon>
        <taxon>Pelobates</taxon>
    </lineage>
</organism>
<feature type="domain" description="C2HC/C3H-type" evidence="7">
    <location>
        <begin position="404"/>
        <end position="433"/>
    </location>
</feature>
<evidence type="ECO:0000256" key="2">
    <source>
        <dbReference type="ARBA" id="ARBA00022737"/>
    </source>
</evidence>
<feature type="domain" description="C2HC/C3H-type" evidence="7">
    <location>
        <begin position="64"/>
        <end position="93"/>
    </location>
</feature>
<evidence type="ECO:0000313" key="8">
    <source>
        <dbReference type="EMBL" id="CAH2296124.1"/>
    </source>
</evidence>
<accession>A0AAD1SDE5</accession>
<keyword evidence="4" id="KW-0862">Zinc</keyword>
<evidence type="ECO:0000256" key="6">
    <source>
        <dbReference type="SAM" id="MobiDB-lite"/>
    </source>
</evidence>
<protein>
    <recommendedName>
        <fullName evidence="7">C2HC/C3H-type domain-containing protein</fullName>
    </recommendedName>
</protein>
<name>A0AAD1SDE5_PELCU</name>
<evidence type="ECO:0000256" key="4">
    <source>
        <dbReference type="ARBA" id="ARBA00022833"/>
    </source>
</evidence>
<dbReference type="Proteomes" id="UP001295444">
    <property type="component" value="Chromosome 05"/>
</dbReference>
<feature type="compositionally biased region" description="Polar residues" evidence="6">
    <location>
        <begin position="297"/>
        <end position="314"/>
    </location>
</feature>
<dbReference type="PANTHER" id="PTHR13555">
    <property type="entry name" value="C2H2 ZINC FINGER CGI-62-RELATED"/>
    <property type="match status" value="1"/>
</dbReference>
<feature type="domain" description="C2HC/C3H-type" evidence="7">
    <location>
        <begin position="331"/>
        <end position="360"/>
    </location>
</feature>
<feature type="compositionally biased region" description="Basic and acidic residues" evidence="6">
    <location>
        <begin position="251"/>
        <end position="260"/>
    </location>
</feature>
<dbReference type="PROSITE" id="PS52027">
    <property type="entry name" value="ZF_C2HC_C3H"/>
    <property type="match status" value="6"/>
</dbReference>
<dbReference type="PANTHER" id="PTHR13555:SF66">
    <property type="entry name" value="ZINC FINGER PROTEIN 474"/>
    <property type="match status" value="1"/>
</dbReference>
<dbReference type="GO" id="GO:0008270">
    <property type="term" value="F:zinc ion binding"/>
    <property type="evidence" value="ECO:0007669"/>
    <property type="project" value="UniProtKB-KW"/>
</dbReference>
<evidence type="ECO:0000313" key="9">
    <source>
        <dbReference type="Proteomes" id="UP001295444"/>
    </source>
</evidence>